<feature type="region of interest" description="Disordered" evidence="9">
    <location>
        <begin position="1"/>
        <end position="22"/>
    </location>
</feature>
<keyword evidence="3" id="KW-0813">Transport</keyword>
<dbReference type="PANTHER" id="PTHR48041:SF116">
    <property type="entry name" value="PROTEIN BROWN"/>
    <property type="match status" value="1"/>
</dbReference>
<dbReference type="GO" id="GO:0005524">
    <property type="term" value="F:ATP binding"/>
    <property type="evidence" value="ECO:0007669"/>
    <property type="project" value="UniProtKB-KW"/>
</dbReference>
<evidence type="ECO:0000256" key="3">
    <source>
        <dbReference type="ARBA" id="ARBA00022448"/>
    </source>
</evidence>
<keyword evidence="13" id="KW-1185">Reference proteome</keyword>
<feature type="domain" description="ABC transporter" evidence="11">
    <location>
        <begin position="97"/>
        <end position="335"/>
    </location>
</feature>
<dbReference type="EMBL" id="JAHWGI010000295">
    <property type="protein sequence ID" value="KAK3912634.1"/>
    <property type="molecule type" value="Genomic_DNA"/>
</dbReference>
<feature type="transmembrane region" description="Helical" evidence="10">
    <location>
        <begin position="563"/>
        <end position="583"/>
    </location>
</feature>
<evidence type="ECO:0000313" key="13">
    <source>
        <dbReference type="Proteomes" id="UP001219518"/>
    </source>
</evidence>
<sequence>MEWSRAGPLNSAGRRGSVSDNGRRVCAEQLEAERSGAVLTRSSPPEGMVVDGDLDGTGAGAFLRPPPAVTLSWRHIRVRVPDGGGPGPGNGVARRWLPTPSWWGPAAAKEKVLIHDVSGSVDGGTFLAVTGASGTGKTTLLAAITKRLQGKSVTGDVLLNGRPASAALLTRVCGFVPQQDVATETLTAAEHLSFMAAVRMDARVSAGARRRRVLALLAHLGLSACEHTRLSQLSGGERRRVALAVQLLVQPGPLVLALDEPCSGLDAEGSRLVLEALRREADRGRAVLCTVHQAAPDMLRLFSDILVLAAGRVVFHGPLDKAQPFLAESGGGGPAGWTPSTPLNSMLQQLNDPGAHLDTARVCAAFAYSGHARLLEDYPTSEEVLARAAIRAPDIKHISWIGEVSWILWREAVDGRRNKSRILAQLAMFMLTATIMSLAFMEVSLSSLAGVQSARGLLYIIVSEVVFTHSYAVFHTFPAELPVFLREAHLYSSSAYYVAKVLSTVPRALLEPALFVSVIQSRVDLTAGGGFTTFASLLGVLFLAALTASAYGCMLSAQFQSHGIVLAVTQPIDFVTVLVAGIFNTIRSLPVYVSWARFVSVFYYCHELLSIVYWRNVPHIDCPGPAGSPCLSSGQEVLEELGFDAAHLTRDLAGMAALMLGLHALGYLGVLRRSRQQAAY</sequence>
<keyword evidence="7 10" id="KW-1133">Transmembrane helix</keyword>
<keyword evidence="5" id="KW-0547">Nucleotide-binding</keyword>
<evidence type="ECO:0000256" key="8">
    <source>
        <dbReference type="ARBA" id="ARBA00023136"/>
    </source>
</evidence>
<dbReference type="GO" id="GO:0140359">
    <property type="term" value="F:ABC-type transporter activity"/>
    <property type="evidence" value="ECO:0007669"/>
    <property type="project" value="InterPro"/>
</dbReference>
<dbReference type="PANTHER" id="PTHR48041">
    <property type="entry name" value="ABC TRANSPORTER G FAMILY MEMBER 28"/>
    <property type="match status" value="1"/>
</dbReference>
<evidence type="ECO:0000313" key="12">
    <source>
        <dbReference type="EMBL" id="KAK3912634.1"/>
    </source>
</evidence>
<reference evidence="12" key="1">
    <citation type="submission" date="2021-07" db="EMBL/GenBank/DDBJ databases">
        <authorList>
            <person name="Catto M.A."/>
            <person name="Jacobson A."/>
            <person name="Kennedy G."/>
            <person name="Labadie P."/>
            <person name="Hunt B.G."/>
            <person name="Srinivasan R."/>
        </authorList>
    </citation>
    <scope>NUCLEOTIDE SEQUENCE</scope>
    <source>
        <strain evidence="12">PL_HMW_Pooled</strain>
        <tissue evidence="12">Head</tissue>
    </source>
</reference>
<evidence type="ECO:0000256" key="5">
    <source>
        <dbReference type="ARBA" id="ARBA00022741"/>
    </source>
</evidence>
<evidence type="ECO:0000256" key="1">
    <source>
        <dbReference type="ARBA" id="ARBA00004141"/>
    </source>
</evidence>
<proteinExistence type="inferred from homology"/>
<evidence type="ECO:0000259" key="11">
    <source>
        <dbReference type="PROSITE" id="PS50893"/>
    </source>
</evidence>
<comment type="subcellular location">
    <subcellularLocation>
        <location evidence="1">Membrane</location>
        <topology evidence="1">Multi-pass membrane protein</topology>
    </subcellularLocation>
</comment>
<feature type="transmembrane region" description="Helical" evidence="10">
    <location>
        <begin position="422"/>
        <end position="445"/>
    </location>
</feature>
<evidence type="ECO:0000256" key="2">
    <source>
        <dbReference type="ARBA" id="ARBA00005814"/>
    </source>
</evidence>
<evidence type="ECO:0000256" key="10">
    <source>
        <dbReference type="SAM" id="Phobius"/>
    </source>
</evidence>
<feature type="transmembrane region" description="Helical" evidence="10">
    <location>
        <begin position="531"/>
        <end position="551"/>
    </location>
</feature>
<dbReference type="InterPro" id="IPR013525">
    <property type="entry name" value="ABC2_TM"/>
</dbReference>
<feature type="transmembrane region" description="Helical" evidence="10">
    <location>
        <begin position="457"/>
        <end position="477"/>
    </location>
</feature>
<dbReference type="Pfam" id="PF01061">
    <property type="entry name" value="ABC2_membrane"/>
    <property type="match status" value="1"/>
</dbReference>
<dbReference type="AlphaFoldDB" id="A0AAE1LBF8"/>
<dbReference type="InterPro" id="IPR017871">
    <property type="entry name" value="ABC_transporter-like_CS"/>
</dbReference>
<protein>
    <submittedName>
        <fullName evidence="12">Protein scarlet</fullName>
    </submittedName>
</protein>
<keyword evidence="8 10" id="KW-0472">Membrane</keyword>
<dbReference type="PROSITE" id="PS00211">
    <property type="entry name" value="ABC_TRANSPORTER_1"/>
    <property type="match status" value="1"/>
</dbReference>
<dbReference type="GO" id="GO:0016887">
    <property type="term" value="F:ATP hydrolysis activity"/>
    <property type="evidence" value="ECO:0007669"/>
    <property type="project" value="InterPro"/>
</dbReference>
<dbReference type="GO" id="GO:0005886">
    <property type="term" value="C:plasma membrane"/>
    <property type="evidence" value="ECO:0007669"/>
    <property type="project" value="TreeGrafter"/>
</dbReference>
<dbReference type="Pfam" id="PF00005">
    <property type="entry name" value="ABC_tran"/>
    <property type="match status" value="1"/>
</dbReference>
<dbReference type="PROSITE" id="PS50893">
    <property type="entry name" value="ABC_TRANSPORTER_2"/>
    <property type="match status" value="1"/>
</dbReference>
<comment type="caution">
    <text evidence="12">The sequence shown here is derived from an EMBL/GenBank/DDBJ whole genome shotgun (WGS) entry which is preliminary data.</text>
</comment>
<keyword evidence="6" id="KW-0067">ATP-binding</keyword>
<dbReference type="Proteomes" id="UP001219518">
    <property type="component" value="Unassembled WGS sequence"/>
</dbReference>
<name>A0AAE1LBF8_9NEOP</name>
<comment type="similarity">
    <text evidence="2">Belongs to the ABC transporter superfamily. ABCG family. Eye pigment precursor importer (TC 3.A.1.204) subfamily.</text>
</comment>
<accession>A0AAE1LBF8</accession>
<gene>
    <name evidence="12" type="ORF">KUF71_022222</name>
</gene>
<dbReference type="InterPro" id="IPR003593">
    <property type="entry name" value="AAA+_ATPase"/>
</dbReference>
<dbReference type="InterPro" id="IPR003439">
    <property type="entry name" value="ABC_transporter-like_ATP-bd"/>
</dbReference>
<feature type="transmembrane region" description="Helical" evidence="10">
    <location>
        <begin position="652"/>
        <end position="671"/>
    </location>
</feature>
<evidence type="ECO:0000256" key="9">
    <source>
        <dbReference type="SAM" id="MobiDB-lite"/>
    </source>
</evidence>
<dbReference type="InterPro" id="IPR050352">
    <property type="entry name" value="ABCG_transporters"/>
</dbReference>
<dbReference type="Gene3D" id="3.40.50.300">
    <property type="entry name" value="P-loop containing nucleotide triphosphate hydrolases"/>
    <property type="match status" value="1"/>
</dbReference>
<dbReference type="InterPro" id="IPR027417">
    <property type="entry name" value="P-loop_NTPase"/>
</dbReference>
<evidence type="ECO:0000256" key="6">
    <source>
        <dbReference type="ARBA" id="ARBA00022840"/>
    </source>
</evidence>
<keyword evidence="4 10" id="KW-0812">Transmembrane</keyword>
<dbReference type="SMART" id="SM00382">
    <property type="entry name" value="AAA"/>
    <property type="match status" value="1"/>
</dbReference>
<dbReference type="SUPFAM" id="SSF52540">
    <property type="entry name" value="P-loop containing nucleoside triphosphate hydrolases"/>
    <property type="match status" value="1"/>
</dbReference>
<organism evidence="12 13">
    <name type="scientific">Frankliniella fusca</name>
    <dbReference type="NCBI Taxonomy" id="407009"/>
    <lineage>
        <taxon>Eukaryota</taxon>
        <taxon>Metazoa</taxon>
        <taxon>Ecdysozoa</taxon>
        <taxon>Arthropoda</taxon>
        <taxon>Hexapoda</taxon>
        <taxon>Insecta</taxon>
        <taxon>Pterygota</taxon>
        <taxon>Neoptera</taxon>
        <taxon>Paraneoptera</taxon>
        <taxon>Thysanoptera</taxon>
        <taxon>Terebrantia</taxon>
        <taxon>Thripoidea</taxon>
        <taxon>Thripidae</taxon>
        <taxon>Frankliniella</taxon>
    </lineage>
</organism>
<evidence type="ECO:0000256" key="7">
    <source>
        <dbReference type="ARBA" id="ARBA00022989"/>
    </source>
</evidence>
<evidence type="ECO:0000256" key="4">
    <source>
        <dbReference type="ARBA" id="ARBA00022692"/>
    </source>
</evidence>
<reference evidence="12" key="2">
    <citation type="journal article" date="2023" name="BMC Genomics">
        <title>Pest status, molecular evolution, and epigenetic factors derived from the genome assembly of Frankliniella fusca, a thysanopteran phytovirus vector.</title>
        <authorList>
            <person name="Catto M.A."/>
            <person name="Labadie P.E."/>
            <person name="Jacobson A.L."/>
            <person name="Kennedy G.G."/>
            <person name="Srinivasan R."/>
            <person name="Hunt B.G."/>
        </authorList>
    </citation>
    <scope>NUCLEOTIDE SEQUENCE</scope>
    <source>
        <strain evidence="12">PL_HMW_Pooled</strain>
    </source>
</reference>